<dbReference type="GeneID" id="115890833"/>
<dbReference type="AlphaFoldDB" id="A0A6J2YV25"/>
<dbReference type="GO" id="GO:0051231">
    <property type="term" value="P:spindle elongation"/>
    <property type="evidence" value="ECO:0007669"/>
    <property type="project" value="TreeGrafter"/>
</dbReference>
<feature type="non-terminal residue" evidence="9">
    <location>
        <position position="1"/>
    </location>
</feature>
<dbReference type="OrthoDB" id="3176171at2759"/>
<dbReference type="InParanoid" id="A0A6J2YV25"/>
<evidence type="ECO:0000256" key="1">
    <source>
        <dbReference type="ARBA" id="ARBA00004496"/>
    </source>
</evidence>
<evidence type="ECO:0000256" key="7">
    <source>
        <dbReference type="SAM" id="MobiDB-lite"/>
    </source>
</evidence>
<keyword evidence="2" id="KW-0963">Cytoplasm</keyword>
<gene>
    <name evidence="9" type="primary">LOC115890833</name>
</gene>
<protein>
    <submittedName>
        <fullName evidence="9">Chromosome-associated kinesin KIF4-like</fullName>
    </submittedName>
</protein>
<keyword evidence="3" id="KW-0547">Nucleotide-binding</keyword>
<dbReference type="GO" id="GO:0005875">
    <property type="term" value="C:microtubule associated complex"/>
    <property type="evidence" value="ECO:0007669"/>
    <property type="project" value="TreeGrafter"/>
</dbReference>
<dbReference type="Proteomes" id="UP000504635">
    <property type="component" value="Unplaced"/>
</dbReference>
<proteinExistence type="predicted"/>
<evidence type="ECO:0000256" key="3">
    <source>
        <dbReference type="ARBA" id="ARBA00022741"/>
    </source>
</evidence>
<evidence type="ECO:0000256" key="4">
    <source>
        <dbReference type="ARBA" id="ARBA00022840"/>
    </source>
</evidence>
<comment type="subcellular location">
    <subcellularLocation>
        <location evidence="1">Cytoplasm</location>
    </subcellularLocation>
</comment>
<keyword evidence="8" id="KW-1185">Reference proteome</keyword>
<evidence type="ECO:0000256" key="5">
    <source>
        <dbReference type="ARBA" id="ARBA00023054"/>
    </source>
</evidence>
<dbReference type="GO" id="GO:0007052">
    <property type="term" value="P:mitotic spindle organization"/>
    <property type="evidence" value="ECO:0007669"/>
    <property type="project" value="TreeGrafter"/>
</dbReference>
<dbReference type="GO" id="GO:0005737">
    <property type="term" value="C:cytoplasm"/>
    <property type="evidence" value="ECO:0007669"/>
    <property type="project" value="UniProtKB-SubCell"/>
</dbReference>
<accession>A0A6J2YV25</accession>
<evidence type="ECO:0000313" key="9">
    <source>
        <dbReference type="RefSeq" id="XP_030767041.1"/>
    </source>
</evidence>
<reference evidence="9" key="1">
    <citation type="submission" date="2025-08" db="UniProtKB">
        <authorList>
            <consortium name="RefSeq"/>
        </authorList>
    </citation>
    <scope>IDENTIFICATION</scope>
    <source>
        <tissue evidence="9">Gonads</tissue>
    </source>
</reference>
<keyword evidence="5 6" id="KW-0175">Coiled coil</keyword>
<dbReference type="PANTHER" id="PTHR47969:SF15">
    <property type="entry name" value="CHROMOSOME-ASSOCIATED KINESIN KIF4A-RELATED"/>
    <property type="match status" value="1"/>
</dbReference>
<evidence type="ECO:0000256" key="2">
    <source>
        <dbReference type="ARBA" id="ARBA00022490"/>
    </source>
</evidence>
<feature type="coiled-coil region" evidence="6">
    <location>
        <begin position="87"/>
        <end position="136"/>
    </location>
</feature>
<name>A0A6J2YV25_SITOR</name>
<dbReference type="GO" id="GO:0005524">
    <property type="term" value="F:ATP binding"/>
    <property type="evidence" value="ECO:0007669"/>
    <property type="project" value="UniProtKB-KW"/>
</dbReference>
<dbReference type="KEGG" id="soy:115890833"/>
<dbReference type="GO" id="GO:0007018">
    <property type="term" value="P:microtubule-based movement"/>
    <property type="evidence" value="ECO:0007669"/>
    <property type="project" value="InterPro"/>
</dbReference>
<evidence type="ECO:0000256" key="6">
    <source>
        <dbReference type="SAM" id="Coils"/>
    </source>
</evidence>
<keyword evidence="4" id="KW-0067">ATP-binding</keyword>
<dbReference type="GO" id="GO:0003777">
    <property type="term" value="F:microtubule motor activity"/>
    <property type="evidence" value="ECO:0007669"/>
    <property type="project" value="InterPro"/>
</dbReference>
<feature type="region of interest" description="Disordered" evidence="7">
    <location>
        <begin position="144"/>
        <end position="180"/>
    </location>
</feature>
<dbReference type="RefSeq" id="XP_030767041.1">
    <property type="nucleotide sequence ID" value="XM_030911181.1"/>
</dbReference>
<dbReference type="PANTHER" id="PTHR47969">
    <property type="entry name" value="CHROMOSOME-ASSOCIATED KINESIN KIF4A-RELATED"/>
    <property type="match status" value="1"/>
</dbReference>
<feature type="compositionally biased region" description="Polar residues" evidence="7">
    <location>
        <begin position="149"/>
        <end position="168"/>
    </location>
</feature>
<sequence>ELAKVKEQGRKKQNEIAKMKLTYEKQKNVLKRKFEEAAALNKRLQNTFNKRKEAQEIRFNGKVEKIAAWLKDDFEVFLSLVEAETALTGLLEDRATLYHQLDELKNNPETAGSPEVKNLEEDIELRSVQIQDLQQKLLDSNEEVKSKRVSTIQSMARQNLPSRPSTNRPPDHWRGPYKGGWQKFKETHKELIEK</sequence>
<evidence type="ECO:0000313" key="8">
    <source>
        <dbReference type="Proteomes" id="UP000504635"/>
    </source>
</evidence>
<dbReference type="InterPro" id="IPR027640">
    <property type="entry name" value="Kinesin-like_fam"/>
</dbReference>
<feature type="coiled-coil region" evidence="6">
    <location>
        <begin position="23"/>
        <end position="57"/>
    </location>
</feature>
<organism evidence="8 9">
    <name type="scientific">Sitophilus oryzae</name>
    <name type="common">Rice weevil</name>
    <name type="synonym">Curculio oryzae</name>
    <dbReference type="NCBI Taxonomy" id="7048"/>
    <lineage>
        <taxon>Eukaryota</taxon>
        <taxon>Metazoa</taxon>
        <taxon>Ecdysozoa</taxon>
        <taxon>Arthropoda</taxon>
        <taxon>Hexapoda</taxon>
        <taxon>Insecta</taxon>
        <taxon>Pterygota</taxon>
        <taxon>Neoptera</taxon>
        <taxon>Endopterygota</taxon>
        <taxon>Coleoptera</taxon>
        <taxon>Polyphaga</taxon>
        <taxon>Cucujiformia</taxon>
        <taxon>Curculionidae</taxon>
        <taxon>Dryophthorinae</taxon>
        <taxon>Sitophilus</taxon>
    </lineage>
</organism>